<dbReference type="EMBL" id="LXQA011397901">
    <property type="protein sequence ID" value="MCI95836.1"/>
    <property type="molecule type" value="Genomic_DNA"/>
</dbReference>
<organism evidence="1 2">
    <name type="scientific">Trifolium medium</name>
    <dbReference type="NCBI Taxonomy" id="97028"/>
    <lineage>
        <taxon>Eukaryota</taxon>
        <taxon>Viridiplantae</taxon>
        <taxon>Streptophyta</taxon>
        <taxon>Embryophyta</taxon>
        <taxon>Tracheophyta</taxon>
        <taxon>Spermatophyta</taxon>
        <taxon>Magnoliopsida</taxon>
        <taxon>eudicotyledons</taxon>
        <taxon>Gunneridae</taxon>
        <taxon>Pentapetalae</taxon>
        <taxon>rosids</taxon>
        <taxon>fabids</taxon>
        <taxon>Fabales</taxon>
        <taxon>Fabaceae</taxon>
        <taxon>Papilionoideae</taxon>
        <taxon>50 kb inversion clade</taxon>
        <taxon>NPAAA clade</taxon>
        <taxon>Hologalegina</taxon>
        <taxon>IRL clade</taxon>
        <taxon>Trifolieae</taxon>
        <taxon>Trifolium</taxon>
    </lineage>
</organism>
<comment type="caution">
    <text evidence="1">The sequence shown here is derived from an EMBL/GenBank/DDBJ whole genome shotgun (WGS) entry which is preliminary data.</text>
</comment>
<dbReference type="AlphaFoldDB" id="A0A392W625"/>
<reference evidence="1 2" key="1">
    <citation type="journal article" date="2018" name="Front. Plant Sci.">
        <title>Red Clover (Trifolium pratense) and Zigzag Clover (T. medium) - A Picture of Genomic Similarities and Differences.</title>
        <authorList>
            <person name="Dluhosova J."/>
            <person name="Istvanek J."/>
            <person name="Nedelnik J."/>
            <person name="Repkova J."/>
        </authorList>
    </citation>
    <scope>NUCLEOTIDE SEQUENCE [LARGE SCALE GENOMIC DNA]</scope>
    <source>
        <strain evidence="2">cv. 10/8</strain>
        <tissue evidence="1">Leaf</tissue>
    </source>
</reference>
<name>A0A392W625_9FABA</name>
<proteinExistence type="predicted"/>
<evidence type="ECO:0000313" key="2">
    <source>
        <dbReference type="Proteomes" id="UP000265520"/>
    </source>
</evidence>
<feature type="non-terminal residue" evidence="1">
    <location>
        <position position="27"/>
    </location>
</feature>
<evidence type="ECO:0000313" key="1">
    <source>
        <dbReference type="EMBL" id="MCI95836.1"/>
    </source>
</evidence>
<protein>
    <submittedName>
        <fullName evidence="1">Uncharacterized protein</fullName>
    </submittedName>
</protein>
<dbReference type="Proteomes" id="UP000265520">
    <property type="component" value="Unassembled WGS sequence"/>
</dbReference>
<sequence>MVSAWLAGGCCSGIWWLAGGGCSEERE</sequence>
<keyword evidence="2" id="KW-1185">Reference proteome</keyword>
<accession>A0A392W625</accession>